<dbReference type="RefSeq" id="WP_204010498.1">
    <property type="nucleotide sequence ID" value="NZ_BOOG01000007.1"/>
</dbReference>
<evidence type="ECO:0000313" key="2">
    <source>
        <dbReference type="Proteomes" id="UP000610966"/>
    </source>
</evidence>
<accession>A0A8J3R337</accession>
<sequence length="49" mass="5369">MGAVVAPRGRLLLVLRFAFDGERISAIDVTGDPAHLRRTWIGVIRGPLE</sequence>
<dbReference type="EMBL" id="BOOG01000007">
    <property type="protein sequence ID" value="GIH68261.1"/>
    <property type="molecule type" value="Genomic_DNA"/>
</dbReference>
<evidence type="ECO:0008006" key="3">
    <source>
        <dbReference type="Google" id="ProtNLM"/>
    </source>
</evidence>
<name>A0A8J3R337_9ACTN</name>
<evidence type="ECO:0000313" key="1">
    <source>
        <dbReference type="EMBL" id="GIH68261.1"/>
    </source>
</evidence>
<protein>
    <recommendedName>
        <fullName evidence="3">RNA polymerase sigma-70 factor (ECF subfamily)</fullName>
    </recommendedName>
</protein>
<gene>
    <name evidence="1" type="ORF">Mth01_05140</name>
</gene>
<reference evidence="1" key="1">
    <citation type="submission" date="2021-01" db="EMBL/GenBank/DDBJ databases">
        <title>Whole genome shotgun sequence of Sphaerimonospora thailandensis NBRC 107569.</title>
        <authorList>
            <person name="Komaki H."/>
            <person name="Tamura T."/>
        </authorList>
    </citation>
    <scope>NUCLEOTIDE SEQUENCE</scope>
    <source>
        <strain evidence="1">NBRC 107569</strain>
    </source>
</reference>
<proteinExistence type="predicted"/>
<dbReference type="Proteomes" id="UP000610966">
    <property type="component" value="Unassembled WGS sequence"/>
</dbReference>
<comment type="caution">
    <text evidence="1">The sequence shown here is derived from an EMBL/GenBank/DDBJ whole genome shotgun (WGS) entry which is preliminary data.</text>
</comment>
<organism evidence="1 2">
    <name type="scientific">Sphaerimonospora thailandensis</name>
    <dbReference type="NCBI Taxonomy" id="795644"/>
    <lineage>
        <taxon>Bacteria</taxon>
        <taxon>Bacillati</taxon>
        <taxon>Actinomycetota</taxon>
        <taxon>Actinomycetes</taxon>
        <taxon>Streptosporangiales</taxon>
        <taxon>Streptosporangiaceae</taxon>
        <taxon>Sphaerimonospora</taxon>
    </lineage>
</organism>
<keyword evidence="2" id="KW-1185">Reference proteome</keyword>
<dbReference type="AlphaFoldDB" id="A0A8J3R337"/>